<dbReference type="Proteomes" id="UP000314294">
    <property type="component" value="Unassembled WGS sequence"/>
</dbReference>
<protein>
    <submittedName>
        <fullName evidence="3">Uncharacterized protein</fullName>
    </submittedName>
</protein>
<feature type="compositionally biased region" description="Polar residues" evidence="1">
    <location>
        <begin position="47"/>
        <end position="57"/>
    </location>
</feature>
<feature type="transmembrane region" description="Helical" evidence="2">
    <location>
        <begin position="73"/>
        <end position="91"/>
    </location>
</feature>
<evidence type="ECO:0000313" key="4">
    <source>
        <dbReference type="Proteomes" id="UP000314294"/>
    </source>
</evidence>
<comment type="caution">
    <text evidence="3">The sequence shown here is derived from an EMBL/GenBank/DDBJ whole genome shotgun (WGS) entry which is preliminary data.</text>
</comment>
<organism evidence="3 4">
    <name type="scientific">Liparis tanakae</name>
    <name type="common">Tanaka's snailfish</name>
    <dbReference type="NCBI Taxonomy" id="230148"/>
    <lineage>
        <taxon>Eukaryota</taxon>
        <taxon>Metazoa</taxon>
        <taxon>Chordata</taxon>
        <taxon>Craniata</taxon>
        <taxon>Vertebrata</taxon>
        <taxon>Euteleostomi</taxon>
        <taxon>Actinopterygii</taxon>
        <taxon>Neopterygii</taxon>
        <taxon>Teleostei</taxon>
        <taxon>Neoteleostei</taxon>
        <taxon>Acanthomorphata</taxon>
        <taxon>Eupercaria</taxon>
        <taxon>Perciformes</taxon>
        <taxon>Cottioidei</taxon>
        <taxon>Cottales</taxon>
        <taxon>Liparidae</taxon>
        <taxon>Liparis</taxon>
    </lineage>
</organism>
<keyword evidence="4" id="KW-1185">Reference proteome</keyword>
<accession>A0A4Z2IPN6</accession>
<proteinExistence type="predicted"/>
<dbReference type="EMBL" id="SRLO01000060">
    <property type="protein sequence ID" value="TNN79855.1"/>
    <property type="molecule type" value="Genomic_DNA"/>
</dbReference>
<evidence type="ECO:0000256" key="1">
    <source>
        <dbReference type="SAM" id="MobiDB-lite"/>
    </source>
</evidence>
<sequence length="105" mass="10812">MSWTSRKEANAWEAVCGLARLPLPPAADTEGAAADGTAAASFFLSSRGLSRDSSTVASLRERKQKKKKPDGECTPLVLALTALVFLAPGTVATASSEKMSAGCVA</sequence>
<evidence type="ECO:0000313" key="3">
    <source>
        <dbReference type="EMBL" id="TNN79855.1"/>
    </source>
</evidence>
<name>A0A4Z2IPN6_9TELE</name>
<evidence type="ECO:0000256" key="2">
    <source>
        <dbReference type="SAM" id="Phobius"/>
    </source>
</evidence>
<keyword evidence="2" id="KW-0812">Transmembrane</keyword>
<dbReference type="AlphaFoldDB" id="A0A4Z2IPN6"/>
<keyword evidence="2" id="KW-0472">Membrane</keyword>
<keyword evidence="2" id="KW-1133">Transmembrane helix</keyword>
<reference evidence="3 4" key="1">
    <citation type="submission" date="2019-03" db="EMBL/GenBank/DDBJ databases">
        <title>First draft genome of Liparis tanakae, snailfish: a comprehensive survey of snailfish specific genes.</title>
        <authorList>
            <person name="Kim W."/>
            <person name="Song I."/>
            <person name="Jeong J.-H."/>
            <person name="Kim D."/>
            <person name="Kim S."/>
            <person name="Ryu S."/>
            <person name="Song J.Y."/>
            <person name="Lee S.K."/>
        </authorList>
    </citation>
    <scope>NUCLEOTIDE SEQUENCE [LARGE SCALE GENOMIC DNA]</scope>
    <source>
        <tissue evidence="3">Muscle</tissue>
    </source>
</reference>
<gene>
    <name evidence="3" type="ORF">EYF80_009892</name>
</gene>
<feature type="region of interest" description="Disordered" evidence="1">
    <location>
        <begin position="47"/>
        <end position="70"/>
    </location>
</feature>